<dbReference type="Pfam" id="PF20293">
    <property type="entry name" value="MC6"/>
    <property type="match status" value="1"/>
</dbReference>
<evidence type="ECO:0000313" key="1">
    <source>
        <dbReference type="EMBL" id="KNE22328.1"/>
    </source>
</evidence>
<dbReference type="OrthoDB" id="6636604at2"/>
<evidence type="ECO:0000313" key="2">
    <source>
        <dbReference type="Proteomes" id="UP000036780"/>
    </source>
</evidence>
<dbReference type="GeneID" id="66869200"/>
<reference evidence="2" key="1">
    <citation type="submission" date="2015-07" db="EMBL/GenBank/DDBJ databases">
        <title>Fjat-10053 dsm26.</title>
        <authorList>
            <person name="Liu B."/>
            <person name="Wang J."/>
            <person name="Zhu Y."/>
            <person name="Liu G."/>
            <person name="Chen Q."/>
            <person name="Chen Z."/>
            <person name="Lan J."/>
            <person name="Che J."/>
            <person name="Ge C."/>
            <person name="Shi H."/>
            <person name="Pan Z."/>
            <person name="Liu X."/>
        </authorList>
    </citation>
    <scope>NUCLEOTIDE SEQUENCE [LARGE SCALE GENOMIC DNA]</scope>
    <source>
        <strain evidence="2">DSM 26</strain>
    </source>
</reference>
<dbReference type="RefSeq" id="WP_050349798.1">
    <property type="nucleotide sequence ID" value="NZ_CP073011.1"/>
</dbReference>
<protein>
    <submittedName>
        <fullName evidence="1">Uncharacterized protein</fullName>
    </submittedName>
</protein>
<dbReference type="EMBL" id="LGTO01000002">
    <property type="protein sequence ID" value="KNE22328.1"/>
    <property type="molecule type" value="Genomic_DNA"/>
</dbReference>
<dbReference type="PATRIC" id="fig|1473.5.peg.3195"/>
<dbReference type="Proteomes" id="UP000036780">
    <property type="component" value="Unassembled WGS sequence"/>
</dbReference>
<gene>
    <name evidence="1" type="ORF">AFK71_01485</name>
</gene>
<name>A0A0L0QVT9_VIRPA</name>
<keyword evidence="2" id="KW-1185">Reference proteome</keyword>
<proteinExistence type="predicted"/>
<dbReference type="AlphaFoldDB" id="A0A0L0QVT9"/>
<accession>A0A0L0QVT9</accession>
<comment type="caution">
    <text evidence="1">The sequence shown here is derived from an EMBL/GenBank/DDBJ whole genome shotgun (WGS) entry which is preliminary data.</text>
</comment>
<dbReference type="InterPro" id="IPR046897">
    <property type="entry name" value="ABC-3C_MC6"/>
</dbReference>
<sequence length="75" mass="8906">MLLLNDIKPDMSIYYYASLIIKEIKEKENYDIVSLYKNVKEKYHISLKMYSYCLDWLFLIEAAIIDENGEVSLCT</sequence>
<organism evidence="1 2">
    <name type="scientific">Virgibacillus pantothenticus</name>
    <dbReference type="NCBI Taxonomy" id="1473"/>
    <lineage>
        <taxon>Bacteria</taxon>
        <taxon>Bacillati</taxon>
        <taxon>Bacillota</taxon>
        <taxon>Bacilli</taxon>
        <taxon>Bacillales</taxon>
        <taxon>Bacillaceae</taxon>
        <taxon>Virgibacillus</taxon>
    </lineage>
</organism>